<comment type="caution">
    <text evidence="2">The sequence shown here is derived from an EMBL/GenBank/DDBJ whole genome shotgun (WGS) entry which is preliminary data.</text>
</comment>
<sequence>MAPFKPSHPRWALYAMLGLGACSPSTPQEQAQALVDTYLSAQSADSSINRTDVVYSKALRVLIKKDQTSAGPGEVGRLDFEPLCNCQDTGAIQSVTIADADGKPSQWLTLQIAWQDQSPTTPILLHFIQEDGQWRVDEVVSSDIPSLRTFLSAP</sequence>
<keyword evidence="3" id="KW-1185">Reference proteome</keyword>
<proteinExistence type="predicted"/>
<gene>
    <name evidence="2" type="ORF">NQT62_08245</name>
</gene>
<dbReference type="RefSeq" id="WP_256764439.1">
    <property type="nucleotide sequence ID" value="NZ_JANIGO010000002.1"/>
</dbReference>
<protein>
    <submittedName>
        <fullName evidence="2">YbjP/YqhG family protein</fullName>
    </submittedName>
</protein>
<dbReference type="EMBL" id="JANIGO010000002">
    <property type="protein sequence ID" value="MCQ8896419.1"/>
    <property type="molecule type" value="Genomic_DNA"/>
</dbReference>
<evidence type="ECO:0000313" key="2">
    <source>
        <dbReference type="EMBL" id="MCQ8896419.1"/>
    </source>
</evidence>
<evidence type="ECO:0000313" key="3">
    <source>
        <dbReference type="Proteomes" id="UP001204142"/>
    </source>
</evidence>
<reference evidence="2 3" key="1">
    <citation type="submission" date="2022-07" db="EMBL/GenBank/DDBJ databases">
        <authorList>
            <person name="Xamxidin M."/>
            <person name="Wu M."/>
        </authorList>
    </citation>
    <scope>NUCLEOTIDE SEQUENCE [LARGE SCALE GENOMIC DNA]</scope>
    <source>
        <strain evidence="2 3">NBRC 111650</strain>
    </source>
</reference>
<dbReference type="PROSITE" id="PS51257">
    <property type="entry name" value="PROKAR_LIPOPROTEIN"/>
    <property type="match status" value="1"/>
</dbReference>
<feature type="domain" description="DUF3828" evidence="1">
    <location>
        <begin position="29"/>
        <end position="141"/>
    </location>
</feature>
<dbReference type="Proteomes" id="UP001204142">
    <property type="component" value="Unassembled WGS sequence"/>
</dbReference>
<name>A0ABT1WFW6_9BURK</name>
<dbReference type="InterPro" id="IPR024289">
    <property type="entry name" value="DUF3828"/>
</dbReference>
<accession>A0ABT1WFW6</accession>
<organism evidence="2 3">
    <name type="scientific">Limnobacter humi</name>
    <dbReference type="NCBI Taxonomy" id="1778671"/>
    <lineage>
        <taxon>Bacteria</taxon>
        <taxon>Pseudomonadati</taxon>
        <taxon>Pseudomonadota</taxon>
        <taxon>Betaproteobacteria</taxon>
        <taxon>Burkholderiales</taxon>
        <taxon>Burkholderiaceae</taxon>
        <taxon>Limnobacter</taxon>
    </lineage>
</organism>
<evidence type="ECO:0000259" key="1">
    <source>
        <dbReference type="Pfam" id="PF12883"/>
    </source>
</evidence>
<dbReference type="Pfam" id="PF12883">
    <property type="entry name" value="DUF3828"/>
    <property type="match status" value="1"/>
</dbReference>